<sequence length="82" mass="9642">MQLQRGLKVYKQFCFGCHGLKHVAFRDLKAFGYDQKRIKTFARQYEMKDSSNREGKFFKSIGVTTDAFSSPFDNKKRSKIYS</sequence>
<dbReference type="InterPro" id="IPR002326">
    <property type="entry name" value="Cyt_c1"/>
</dbReference>
<dbReference type="Proteomes" id="UP000027015">
    <property type="component" value="Unassembled WGS sequence"/>
</dbReference>
<keyword evidence="8" id="KW-0472">Membrane</keyword>
<dbReference type="STRING" id="1134510.O9A_01291"/>
<organism evidence="10 11">
    <name type="scientific">Bartonella koehlerae C-29</name>
    <dbReference type="NCBI Taxonomy" id="1134510"/>
    <lineage>
        <taxon>Bacteria</taxon>
        <taxon>Pseudomonadati</taxon>
        <taxon>Pseudomonadota</taxon>
        <taxon>Alphaproteobacteria</taxon>
        <taxon>Hyphomicrobiales</taxon>
        <taxon>Bartonellaceae</taxon>
        <taxon>Bartonella</taxon>
    </lineage>
</organism>
<protein>
    <recommendedName>
        <fullName evidence="2">Cytochrome c1</fullName>
    </recommendedName>
</protein>
<keyword evidence="4" id="KW-0812">Transmembrane</keyword>
<keyword evidence="7 9" id="KW-0408">Iron</keyword>
<evidence type="ECO:0000313" key="10">
    <source>
        <dbReference type="EMBL" id="KEC54677.1"/>
    </source>
</evidence>
<dbReference type="GO" id="GO:0020037">
    <property type="term" value="F:heme binding"/>
    <property type="evidence" value="ECO:0007669"/>
    <property type="project" value="InterPro"/>
</dbReference>
<dbReference type="InterPro" id="IPR036909">
    <property type="entry name" value="Cyt_c-like_dom_sf"/>
</dbReference>
<accession>A0A067WFI8</accession>
<evidence type="ECO:0000256" key="7">
    <source>
        <dbReference type="ARBA" id="ARBA00023004"/>
    </source>
</evidence>
<evidence type="ECO:0000256" key="5">
    <source>
        <dbReference type="ARBA" id="ARBA00022723"/>
    </source>
</evidence>
<keyword evidence="3 9" id="KW-0349">Heme</keyword>
<evidence type="ECO:0000256" key="2">
    <source>
        <dbReference type="ARBA" id="ARBA00016165"/>
    </source>
</evidence>
<evidence type="ECO:0000256" key="4">
    <source>
        <dbReference type="ARBA" id="ARBA00022692"/>
    </source>
</evidence>
<dbReference type="EMBL" id="AHPL01000010">
    <property type="protein sequence ID" value="KEC54677.1"/>
    <property type="molecule type" value="Genomic_DNA"/>
</dbReference>
<dbReference type="HOGENOM" id="CLU_2551442_0_0_5"/>
<gene>
    <name evidence="10" type="ORF">O9A_01291</name>
</gene>
<proteinExistence type="predicted"/>
<comment type="caution">
    <text evidence="10">The sequence shown here is derived from an EMBL/GenBank/DDBJ whole genome shotgun (WGS) entry which is preliminary data.</text>
</comment>
<evidence type="ECO:0000256" key="8">
    <source>
        <dbReference type="ARBA" id="ARBA00023136"/>
    </source>
</evidence>
<dbReference type="eggNOG" id="COG2857">
    <property type="taxonomic scope" value="Bacteria"/>
</dbReference>
<keyword evidence="5 9" id="KW-0479">Metal-binding</keyword>
<dbReference type="Pfam" id="PF02167">
    <property type="entry name" value="Cytochrom_C1"/>
    <property type="match status" value="1"/>
</dbReference>
<feature type="binding site" description="covalent" evidence="9">
    <location>
        <position position="18"/>
    </location>
    <ligand>
        <name>heme c</name>
        <dbReference type="ChEBI" id="CHEBI:61717"/>
    </ligand>
</feature>
<comment type="subcellular location">
    <subcellularLocation>
        <location evidence="1">Membrane</location>
    </subcellularLocation>
</comment>
<dbReference type="GO" id="GO:0016020">
    <property type="term" value="C:membrane"/>
    <property type="evidence" value="ECO:0007669"/>
    <property type="project" value="UniProtKB-SubCell"/>
</dbReference>
<dbReference type="GO" id="GO:0009055">
    <property type="term" value="F:electron transfer activity"/>
    <property type="evidence" value="ECO:0007669"/>
    <property type="project" value="InterPro"/>
</dbReference>
<feature type="binding site" description="covalent" evidence="9">
    <location>
        <position position="17"/>
    </location>
    <ligand>
        <name>heme c</name>
        <dbReference type="ChEBI" id="CHEBI:61717"/>
    </ligand>
</feature>
<feature type="binding site" description="covalent" evidence="9">
    <location>
        <position position="14"/>
    </location>
    <ligand>
        <name>heme c</name>
        <dbReference type="ChEBI" id="CHEBI:61717"/>
    </ligand>
</feature>
<evidence type="ECO:0000256" key="1">
    <source>
        <dbReference type="ARBA" id="ARBA00004370"/>
    </source>
</evidence>
<reference evidence="10 11" key="1">
    <citation type="submission" date="2012-04" db="EMBL/GenBank/DDBJ databases">
        <title>The Genome Sequence of Bartonella koehlerae C-29.</title>
        <authorList>
            <consortium name="The Broad Institute Genome Sequencing Platform"/>
            <consortium name="The Broad Institute Genome Sequencing Center for Infectious Disease"/>
            <person name="Feldgarden M."/>
            <person name="Kirby J."/>
            <person name="Kosoy M."/>
            <person name="Birtles R."/>
            <person name="Probert W.S."/>
            <person name="Chiaraviglio L."/>
            <person name="Walker B."/>
            <person name="Young S.K."/>
            <person name="Zeng Q."/>
            <person name="Gargeya S."/>
            <person name="Fitzgerald M."/>
            <person name="Haas B."/>
            <person name="Abouelleil A."/>
            <person name="Alvarado L."/>
            <person name="Arachchi H.M."/>
            <person name="Berlin A.M."/>
            <person name="Chapman S.B."/>
            <person name="Goldberg J."/>
            <person name="Griggs A."/>
            <person name="Gujja S."/>
            <person name="Hansen M."/>
            <person name="Howarth C."/>
            <person name="Imamovic A."/>
            <person name="Larimer J."/>
            <person name="McCowen C."/>
            <person name="Montmayeur A."/>
            <person name="Murphy C."/>
            <person name="Neiman D."/>
            <person name="Pearson M."/>
            <person name="Priest M."/>
            <person name="Roberts A."/>
            <person name="Saif S."/>
            <person name="Shea T."/>
            <person name="Sisk P."/>
            <person name="Sykes S."/>
            <person name="Wortman J."/>
            <person name="Nusbaum C."/>
            <person name="Birren B."/>
        </authorList>
    </citation>
    <scope>NUCLEOTIDE SEQUENCE [LARGE SCALE GENOMIC DNA]</scope>
    <source>
        <strain evidence="10 11">C-29</strain>
    </source>
</reference>
<keyword evidence="6" id="KW-1133">Transmembrane helix</keyword>
<dbReference type="AlphaFoldDB" id="A0A067WFI8"/>
<evidence type="ECO:0000313" key="11">
    <source>
        <dbReference type="Proteomes" id="UP000027015"/>
    </source>
</evidence>
<dbReference type="PATRIC" id="fig|1134510.3.peg.1455"/>
<comment type="cofactor">
    <cofactor evidence="9">
        <name>heme c</name>
        <dbReference type="ChEBI" id="CHEBI:61717"/>
    </cofactor>
    <text evidence="9">Binds 1 heme c group covalently per subunit.</text>
</comment>
<keyword evidence="11" id="KW-1185">Reference proteome</keyword>
<dbReference type="PRINTS" id="PR00603">
    <property type="entry name" value="CYTOCHROMEC1"/>
</dbReference>
<dbReference type="GO" id="GO:0046872">
    <property type="term" value="F:metal ion binding"/>
    <property type="evidence" value="ECO:0007669"/>
    <property type="project" value="UniProtKB-KW"/>
</dbReference>
<dbReference type="PANTHER" id="PTHR10266:SF3">
    <property type="entry name" value="CYTOCHROME C1, HEME PROTEIN, MITOCHONDRIAL"/>
    <property type="match status" value="1"/>
</dbReference>
<dbReference type="PANTHER" id="PTHR10266">
    <property type="entry name" value="CYTOCHROME C1"/>
    <property type="match status" value="1"/>
</dbReference>
<evidence type="ECO:0000256" key="6">
    <source>
        <dbReference type="ARBA" id="ARBA00022989"/>
    </source>
</evidence>
<evidence type="ECO:0000256" key="3">
    <source>
        <dbReference type="ARBA" id="ARBA00022617"/>
    </source>
</evidence>
<dbReference type="SUPFAM" id="SSF46626">
    <property type="entry name" value="Cytochrome c"/>
    <property type="match status" value="1"/>
</dbReference>
<dbReference type="Gene3D" id="1.10.760.10">
    <property type="entry name" value="Cytochrome c-like domain"/>
    <property type="match status" value="1"/>
</dbReference>
<name>A0A067WFI8_9HYPH</name>
<evidence type="ECO:0000256" key="9">
    <source>
        <dbReference type="PIRSR" id="PIRSR602326-1"/>
    </source>
</evidence>